<dbReference type="InterPro" id="IPR019357">
    <property type="entry name" value="SCOC"/>
</dbReference>
<dbReference type="AlphaFoldDB" id="A0A0F7SUH2"/>
<evidence type="ECO:0000256" key="1">
    <source>
        <dbReference type="SAM" id="MobiDB-lite"/>
    </source>
</evidence>
<dbReference type="Gene3D" id="1.20.5.170">
    <property type="match status" value="1"/>
</dbReference>
<protein>
    <submittedName>
        <fullName evidence="2">Uncharacterized protein</fullName>
    </submittedName>
</protein>
<feature type="compositionally biased region" description="Polar residues" evidence="1">
    <location>
        <begin position="1"/>
        <end position="10"/>
    </location>
</feature>
<evidence type="ECO:0000313" key="2">
    <source>
        <dbReference type="EMBL" id="CED85136.1"/>
    </source>
</evidence>
<feature type="region of interest" description="Disordered" evidence="1">
    <location>
        <begin position="1"/>
        <end position="34"/>
    </location>
</feature>
<proteinExistence type="predicted"/>
<organism evidence="2">
    <name type="scientific">Phaffia rhodozyma</name>
    <name type="common">Yeast</name>
    <name type="synonym">Xanthophyllomyces dendrorhous</name>
    <dbReference type="NCBI Taxonomy" id="264483"/>
    <lineage>
        <taxon>Eukaryota</taxon>
        <taxon>Fungi</taxon>
        <taxon>Dikarya</taxon>
        <taxon>Basidiomycota</taxon>
        <taxon>Agaricomycotina</taxon>
        <taxon>Tremellomycetes</taxon>
        <taxon>Cystofilobasidiales</taxon>
        <taxon>Mrakiaceae</taxon>
        <taxon>Phaffia</taxon>
    </lineage>
</organism>
<reference evidence="2" key="1">
    <citation type="submission" date="2014-08" db="EMBL/GenBank/DDBJ databases">
        <authorList>
            <person name="Sharma Rahul"/>
            <person name="Thines Marco"/>
        </authorList>
    </citation>
    <scope>NUCLEOTIDE SEQUENCE</scope>
</reference>
<name>A0A0F7SUH2_PHARH</name>
<sequence>MTSKYSTSNPFDDGDEDAPWGLPSPGVLPPGDGDLIQNALKKEKLVSEVVAQQEGLRALVAKIKTVQAETDKLAKENAVLDQYIANLAKR</sequence>
<dbReference type="Pfam" id="PF10224">
    <property type="entry name" value="DUF2205"/>
    <property type="match status" value="1"/>
</dbReference>
<dbReference type="EMBL" id="LN483332">
    <property type="protein sequence ID" value="CED85136.1"/>
    <property type="molecule type" value="Genomic_DNA"/>
</dbReference>
<accession>A0A0F7SUH2</accession>